<proteinExistence type="predicted"/>
<dbReference type="AlphaFoldDB" id="A0A7V5H2X6"/>
<feature type="domain" description="Carbohydrate kinase PfkB" evidence="3">
    <location>
        <begin position="20"/>
        <end position="313"/>
    </location>
</feature>
<dbReference type="GO" id="GO:0033785">
    <property type="term" value="F:heptose 7-phosphate kinase activity"/>
    <property type="evidence" value="ECO:0007669"/>
    <property type="project" value="TreeGrafter"/>
</dbReference>
<accession>A0A7V5H2X6</accession>
<dbReference type="Pfam" id="PF00294">
    <property type="entry name" value="PfkB"/>
    <property type="match status" value="1"/>
</dbReference>
<dbReference type="FunFam" id="3.40.1190.20:FF:000002">
    <property type="entry name" value="Bifunctional protein HldE"/>
    <property type="match status" value="1"/>
</dbReference>
<dbReference type="SUPFAM" id="SSF53613">
    <property type="entry name" value="Ribokinase-like"/>
    <property type="match status" value="1"/>
</dbReference>
<dbReference type="GO" id="GO:0033786">
    <property type="term" value="F:heptose-1-phosphate adenylyltransferase activity"/>
    <property type="evidence" value="ECO:0007669"/>
    <property type="project" value="TreeGrafter"/>
</dbReference>
<reference evidence="4" key="1">
    <citation type="journal article" date="2020" name="mSystems">
        <title>Genome- and Community-Level Interaction Insights into Carbon Utilization and Element Cycling Functions of Hydrothermarchaeota in Hydrothermal Sediment.</title>
        <authorList>
            <person name="Zhou Z."/>
            <person name="Liu Y."/>
            <person name="Xu W."/>
            <person name="Pan J."/>
            <person name="Luo Z.H."/>
            <person name="Li M."/>
        </authorList>
    </citation>
    <scope>NUCLEOTIDE SEQUENCE [LARGE SCALE GENOMIC DNA]</scope>
    <source>
        <strain evidence="4">HyVt-76</strain>
    </source>
</reference>
<dbReference type="InterPro" id="IPR029056">
    <property type="entry name" value="Ribokinase-like"/>
</dbReference>
<dbReference type="InterPro" id="IPR002173">
    <property type="entry name" value="Carboh/pur_kinase_PfkB_CS"/>
</dbReference>
<dbReference type="EMBL" id="DRTD01000201">
    <property type="protein sequence ID" value="HHE54677.1"/>
    <property type="molecule type" value="Genomic_DNA"/>
</dbReference>
<dbReference type="PANTHER" id="PTHR46969:SF1">
    <property type="entry name" value="BIFUNCTIONAL PROTEIN HLDE"/>
    <property type="match status" value="1"/>
</dbReference>
<protein>
    <submittedName>
        <fullName evidence="4">D-glycero-beta-D-manno-heptose-7-phosphate kinase</fullName>
    </submittedName>
</protein>
<dbReference type="Proteomes" id="UP000886111">
    <property type="component" value="Unassembled WGS sequence"/>
</dbReference>
<evidence type="ECO:0000259" key="3">
    <source>
        <dbReference type="Pfam" id="PF00294"/>
    </source>
</evidence>
<dbReference type="GO" id="GO:0016773">
    <property type="term" value="F:phosphotransferase activity, alcohol group as acceptor"/>
    <property type="evidence" value="ECO:0007669"/>
    <property type="project" value="InterPro"/>
</dbReference>
<dbReference type="PANTHER" id="PTHR46969">
    <property type="entry name" value="BIFUNCTIONAL PROTEIN HLDE"/>
    <property type="match status" value="1"/>
</dbReference>
<keyword evidence="1" id="KW-0808">Transferase</keyword>
<evidence type="ECO:0000313" key="4">
    <source>
        <dbReference type="EMBL" id="HHE54677.1"/>
    </source>
</evidence>
<sequence>MVTFSVERLATIFQQFKHRSIMVVGDLMVDEYLRGNVNRLSPEAPVPVVEIDHESYHLGGAANVSINLKSLGCQPITLGLVGNDRAGDILINLLKEAGMNIDGIVKCDDRPTTLKTRIIGDNQHIARVDREKIDYLNNALLKKVIHRFEDLFEQCEAIILEDYNKGILSKELIQYIVKRARQHNKPLLVDPKFINFLEYRGVTLFKPNVKETVHALGRMVNSDQEVEQAGQELLNVLQAECVLITRGGKGMSLIEKGKQANHIPTRTRKVADVSGAGDTVISTMAAALVGGATFREAATMANYAAGLVCEEVGIVPVQKESLFNILKQEQLQHA</sequence>
<comment type="caution">
    <text evidence="4">The sequence shown here is derived from an EMBL/GenBank/DDBJ whole genome shotgun (WGS) entry which is preliminary data.</text>
</comment>
<keyword evidence="2 4" id="KW-0418">Kinase</keyword>
<dbReference type="InterPro" id="IPR011913">
    <property type="entry name" value="RfaE_dom_I"/>
</dbReference>
<dbReference type="GO" id="GO:0005829">
    <property type="term" value="C:cytosol"/>
    <property type="evidence" value="ECO:0007669"/>
    <property type="project" value="TreeGrafter"/>
</dbReference>
<dbReference type="PROSITE" id="PS00583">
    <property type="entry name" value="PFKB_KINASES_1"/>
    <property type="match status" value="1"/>
</dbReference>
<dbReference type="Gene3D" id="3.40.1190.20">
    <property type="match status" value="1"/>
</dbReference>
<dbReference type="InterPro" id="IPR011611">
    <property type="entry name" value="PfkB_dom"/>
</dbReference>
<dbReference type="CDD" id="cd01172">
    <property type="entry name" value="RfaE_like"/>
    <property type="match status" value="1"/>
</dbReference>
<dbReference type="NCBIfam" id="TIGR02198">
    <property type="entry name" value="rfaE_dom_I"/>
    <property type="match status" value="1"/>
</dbReference>
<evidence type="ECO:0000256" key="1">
    <source>
        <dbReference type="ARBA" id="ARBA00022679"/>
    </source>
</evidence>
<evidence type="ECO:0000256" key="2">
    <source>
        <dbReference type="ARBA" id="ARBA00022777"/>
    </source>
</evidence>
<organism evidence="4">
    <name type="scientific">Caldithrix abyssi</name>
    <dbReference type="NCBI Taxonomy" id="187145"/>
    <lineage>
        <taxon>Bacteria</taxon>
        <taxon>Pseudomonadati</taxon>
        <taxon>Calditrichota</taxon>
        <taxon>Calditrichia</taxon>
        <taxon>Calditrichales</taxon>
        <taxon>Calditrichaceae</taxon>
        <taxon>Caldithrix</taxon>
    </lineage>
</organism>
<gene>
    <name evidence="4" type="primary">rfaE1</name>
    <name evidence="4" type="ORF">ENL21_02765</name>
</gene>
<name>A0A7V5H2X6_CALAY</name>